<protein>
    <submittedName>
        <fullName evidence="1">Uncharacterized MFS-type transporter PB1E7.08c</fullName>
    </submittedName>
</protein>
<accession>A0ACA9YC73</accession>
<dbReference type="EMBL" id="CALSDN010000009">
    <property type="protein sequence ID" value="CAH6722451.1"/>
    <property type="molecule type" value="Genomic_DNA"/>
</dbReference>
<proteinExistence type="predicted"/>
<dbReference type="Proteomes" id="UP001152531">
    <property type="component" value="Unassembled WGS sequence"/>
</dbReference>
<comment type="caution">
    <text evidence="1">The sequence shown here is derived from an EMBL/GenBank/DDBJ whole genome shotgun (WGS) entry which is preliminary data.</text>
</comment>
<name>A0ACA9YC73_9ASCO</name>
<reference evidence="1" key="1">
    <citation type="submission" date="2022-06" db="EMBL/GenBank/DDBJ databases">
        <authorList>
            <person name="Legras J.-L."/>
            <person name="Devillers H."/>
            <person name="Grondin C."/>
        </authorList>
    </citation>
    <scope>NUCLEOTIDE SEQUENCE</scope>
    <source>
        <strain evidence="1">CLIB 1444</strain>
    </source>
</reference>
<gene>
    <name evidence="1" type="ORF">CLIB1444_09S03862</name>
</gene>
<evidence type="ECO:0000313" key="1">
    <source>
        <dbReference type="EMBL" id="CAH6722451.1"/>
    </source>
</evidence>
<sequence length="518" mass="56666">MDDSDLSATGSKQNIEISADTASDDFLYDVNDFSVNYLKKTSLLSRGIDEIGFGRYQFGLIFVAGFGWLADNAWPVCTSLILPALKETNGVIPPVGKGPYLVLAQNLGLLAGASFWSLSADIIGRRWAFNLTFLITGIWAVIAGSAPNFAAIGVFASFWSFGVGGNLPVDSAILLEALPSNYQWILTVMSGWWSLGQLIANLLAWALITNFSCDSEAETCLKKDNWGWRYFLFTMGGLTLLFFVARFSFRVFESPRFYIAKGKDEKAIETLYKIAKINKGSTTVTLEDLKKVDELYPVEEHSSKQIIESKLKKFNLSHIRQCFSSKKLALSSTLVILTWSIIGLAFPLYNAFLPTLLATKGDANKPLSVYLTYRNSLIISVIGIPGAILAGFLVELKTGRKGTLIFSLVFTGIFLFVSTTAKTSNAYLGLNCGFSFFSNIMYGVLYAYTPEIFPTKIRGTGVGLAATGNRILGVFAPIIAIYADLTTSAPVYVSGALFLLSGILVVFFPYEPRGHNSL</sequence>
<organism evidence="1 2">
    <name type="scientific">[Candida] jaroonii</name>
    <dbReference type="NCBI Taxonomy" id="467808"/>
    <lineage>
        <taxon>Eukaryota</taxon>
        <taxon>Fungi</taxon>
        <taxon>Dikarya</taxon>
        <taxon>Ascomycota</taxon>
        <taxon>Saccharomycotina</taxon>
        <taxon>Pichiomycetes</taxon>
        <taxon>Debaryomycetaceae</taxon>
        <taxon>Yamadazyma</taxon>
    </lineage>
</organism>
<keyword evidence="2" id="KW-1185">Reference proteome</keyword>
<evidence type="ECO:0000313" key="2">
    <source>
        <dbReference type="Proteomes" id="UP001152531"/>
    </source>
</evidence>